<evidence type="ECO:0000313" key="18">
    <source>
        <dbReference type="WBParaSite" id="BPAG_0000806801-mRNA-1"/>
    </source>
</evidence>
<dbReference type="STRING" id="6280.A0A158PQN7"/>
<dbReference type="SMART" id="SM00220">
    <property type="entry name" value="S_TKc"/>
    <property type="match status" value="1"/>
</dbReference>
<dbReference type="InterPro" id="IPR011009">
    <property type="entry name" value="Kinase-like_dom_sf"/>
</dbReference>
<dbReference type="Proteomes" id="UP000278627">
    <property type="component" value="Unassembled WGS sequence"/>
</dbReference>
<dbReference type="EMBL" id="UZAD01013130">
    <property type="protein sequence ID" value="VDN89216.1"/>
    <property type="molecule type" value="Genomic_DNA"/>
</dbReference>
<evidence type="ECO:0000256" key="6">
    <source>
        <dbReference type="ARBA" id="ARBA00022679"/>
    </source>
</evidence>
<dbReference type="InterPro" id="IPR026873">
    <property type="entry name" value="Ptb1"/>
</dbReference>
<evidence type="ECO:0000256" key="4">
    <source>
        <dbReference type="ARBA" id="ARBA00012656"/>
    </source>
</evidence>
<reference evidence="18" key="1">
    <citation type="submission" date="2016-04" db="UniProtKB">
        <authorList>
            <consortium name="WormBaseParasite"/>
        </authorList>
    </citation>
    <scope>IDENTIFICATION</scope>
</reference>
<protein>
    <recommendedName>
        <fullName evidence="4">protein geranylgeranyltransferase type II</fullName>
        <ecNumber evidence="4">2.5.1.60</ecNumber>
    </recommendedName>
    <alternativeName>
        <fullName evidence="10">Geranylgeranyl transferase type II subunit beta</fullName>
    </alternativeName>
    <alternativeName>
        <fullName evidence="12">Rab geranyl-geranyltransferase subunit beta</fullName>
    </alternativeName>
    <alternativeName>
        <fullName evidence="11">Rab geranylgeranyltransferase subunit beta</fullName>
    </alternativeName>
    <alternativeName>
        <fullName evidence="13">Type II protein geranyl-geranyltransferase subunit beta</fullName>
    </alternativeName>
</protein>
<evidence type="ECO:0000256" key="1">
    <source>
        <dbReference type="ARBA" id="ARBA00001947"/>
    </source>
</evidence>
<gene>
    <name evidence="16" type="ORF">BPAG_LOCUS8030</name>
</gene>
<evidence type="ECO:0000256" key="10">
    <source>
        <dbReference type="ARBA" id="ARBA00030816"/>
    </source>
</evidence>
<evidence type="ECO:0000256" key="7">
    <source>
        <dbReference type="ARBA" id="ARBA00022723"/>
    </source>
</evidence>
<comment type="cofactor">
    <cofactor evidence="1">
        <name>Zn(2+)</name>
        <dbReference type="ChEBI" id="CHEBI:29105"/>
    </cofactor>
</comment>
<name>A0A158PQN7_BRUPA</name>
<evidence type="ECO:0000256" key="13">
    <source>
        <dbReference type="ARBA" id="ARBA00032766"/>
    </source>
</evidence>
<dbReference type="WBParaSite" id="BPAG_0000806801-mRNA-1">
    <property type="protein sequence ID" value="BPAG_0000806801-mRNA-1"/>
    <property type="gene ID" value="BPAG_0000806801"/>
</dbReference>
<accession>A0A158PQN7</accession>
<evidence type="ECO:0000256" key="8">
    <source>
        <dbReference type="ARBA" id="ARBA00022737"/>
    </source>
</evidence>
<dbReference type="InterPro" id="IPR008930">
    <property type="entry name" value="Terpenoid_cyclase/PrenylTrfase"/>
</dbReference>
<dbReference type="InterPro" id="IPR001330">
    <property type="entry name" value="Prenyltrans"/>
</dbReference>
<dbReference type="GO" id="GO:0004663">
    <property type="term" value="F:Rab geranylgeranyltransferase activity"/>
    <property type="evidence" value="ECO:0007669"/>
    <property type="project" value="UniProtKB-EC"/>
</dbReference>
<evidence type="ECO:0000256" key="14">
    <source>
        <dbReference type="ARBA" id="ARBA00047658"/>
    </source>
</evidence>
<dbReference type="PANTHER" id="PTHR11774">
    <property type="entry name" value="GERANYLGERANYL TRANSFERASE TYPE BETA SUBUNIT"/>
    <property type="match status" value="1"/>
</dbReference>
<dbReference type="Gene3D" id="1.10.510.10">
    <property type="entry name" value="Transferase(Phosphotransferase) domain 1"/>
    <property type="match status" value="1"/>
</dbReference>
<keyword evidence="7" id="KW-0479">Metal-binding</keyword>
<evidence type="ECO:0000313" key="16">
    <source>
        <dbReference type="EMBL" id="VDN89216.1"/>
    </source>
</evidence>
<sequence>MVNIKDCSGIDLLSGTSSESKGSDYSIDEEEIVKKRNKNAKDAGSNVCGLNANLTSEGSIFNCSGTNSSGEFFSFGENTSSGNNMDEELEKWIVAPRISTNGEDKSLHSSKTTKNKKRTKLFQMEIFFASIIEMLCNGEFEGLNIQFREVLRQVAGHFIHSSYLSEDYGAFRITIRRRITEALNAATNLKVGNSLAVNNPEKRNYFLSSRYSVDFKEIRSIGRGGFGEVHSNIDDCDYAIKKIQLNLRMSKPVAKIVNEVRLLAVVQHRNIVRYYGAWLELQDLQTSSCEDKDEYSNEEEEVVQKNSSKEERKTISLPVNDYSKLDQMHNSLKRDRFWTQESPFISSSTISRGWKMNQSVSPNESLTIARGSARTDRVNLMLPHSGTAVMFVQMELCSRTLNDYFAERNAEIRPKIDRQLNRNIMKQLMSAVTHLHSKKIIHRDIKPSNIFLRNESSPIPSVLLGDFGLACLHQSKVVYSAAVTESETTTTHSLGVGTSVYAAPEQQNSTVYDSAVDVYSAGIVFFELCIPFGTQMERLEAIGELKKGKLTEEFNTSFPDKANLIKEMCKEDSQERIHAFEITSKLVLMLVLSKCGIRSMSFYNNSWSGLVKTRFGIIKREDKEAKLSRLRDQGEKDEEDGEQLRYLSCNNVSRSLSSSHPVVSLIFFFFNTDMDVKSLTSQFFFSIQNMDIFLDYCRKDVVISKEAASELLLTKHVDFIHHCVENKESYVSDSISDLRTSRTTENVTTEYLRMSGIYWCLQAMDIMNRLTKMDTNEIANYVKRCQQPNGGFAPAEEHDAHLLHTLSAVQIMVMLGKLNEIDTDAVSCYVASLQNEDGSFGGDEYNEIDTRFSFCALATLHLIGKLGNSINVGKAVDYILNCYNFDGGFGTRPGSESHAGQVYCCLGSLAIADCLEMIDTQRTARWLAERQCRSGGLNGRPEKLPDVCYSWWVLASLKILGRLHWIDNKSMIKFILACQDNDGGFADRPGDVADPFHTVFGLAGLSLLGAYSKSLAAVDPVFCMGKKCLGDLSIC</sequence>
<evidence type="ECO:0000256" key="9">
    <source>
        <dbReference type="ARBA" id="ARBA00022833"/>
    </source>
</evidence>
<dbReference type="FunFam" id="1.50.10.20:FF:000012">
    <property type="entry name" value="Geranylgeranyl transferase type-2 subunit beta"/>
    <property type="match status" value="1"/>
</dbReference>
<dbReference type="CDD" id="cd02894">
    <property type="entry name" value="GGTase-II"/>
    <property type="match status" value="1"/>
</dbReference>
<evidence type="ECO:0000256" key="11">
    <source>
        <dbReference type="ARBA" id="ARBA00031218"/>
    </source>
</evidence>
<dbReference type="Gene3D" id="1.50.10.20">
    <property type="match status" value="1"/>
</dbReference>
<evidence type="ECO:0000259" key="15">
    <source>
        <dbReference type="PROSITE" id="PS50011"/>
    </source>
</evidence>
<evidence type="ECO:0000256" key="5">
    <source>
        <dbReference type="ARBA" id="ARBA00022602"/>
    </source>
</evidence>
<dbReference type="InterPro" id="IPR008271">
    <property type="entry name" value="Ser/Thr_kinase_AS"/>
</dbReference>
<dbReference type="PROSITE" id="PS50011">
    <property type="entry name" value="PROTEIN_KINASE_DOM"/>
    <property type="match status" value="1"/>
</dbReference>
<keyword evidence="8" id="KW-0677">Repeat</keyword>
<dbReference type="PANTHER" id="PTHR11774:SF11">
    <property type="entry name" value="GERANYLGERANYL TRANSFERASE TYPE-2 SUBUNIT BETA"/>
    <property type="match status" value="1"/>
</dbReference>
<proteinExistence type="inferred from homology"/>
<dbReference type="GO" id="GO:0004672">
    <property type="term" value="F:protein kinase activity"/>
    <property type="evidence" value="ECO:0007669"/>
    <property type="project" value="InterPro"/>
</dbReference>
<feature type="domain" description="Protein kinase" evidence="15">
    <location>
        <begin position="215"/>
        <end position="588"/>
    </location>
</feature>
<dbReference type="GO" id="GO:0005968">
    <property type="term" value="C:Rab-protein geranylgeranyltransferase complex"/>
    <property type="evidence" value="ECO:0007669"/>
    <property type="project" value="TreeGrafter"/>
</dbReference>
<organism evidence="18">
    <name type="scientific">Brugia pahangi</name>
    <name type="common">Filarial nematode worm</name>
    <dbReference type="NCBI Taxonomy" id="6280"/>
    <lineage>
        <taxon>Eukaryota</taxon>
        <taxon>Metazoa</taxon>
        <taxon>Ecdysozoa</taxon>
        <taxon>Nematoda</taxon>
        <taxon>Chromadorea</taxon>
        <taxon>Rhabditida</taxon>
        <taxon>Spirurina</taxon>
        <taxon>Spiruromorpha</taxon>
        <taxon>Filarioidea</taxon>
        <taxon>Onchocercidae</taxon>
        <taxon>Brugia</taxon>
    </lineage>
</organism>
<keyword evidence="5" id="KW-0637">Prenyltransferase</keyword>
<dbReference type="InterPro" id="IPR000719">
    <property type="entry name" value="Prot_kinase_dom"/>
</dbReference>
<dbReference type="EC" id="2.5.1.60" evidence="4"/>
<evidence type="ECO:0000256" key="2">
    <source>
        <dbReference type="ARBA" id="ARBA00010497"/>
    </source>
</evidence>
<evidence type="ECO:0000256" key="12">
    <source>
        <dbReference type="ARBA" id="ARBA00032712"/>
    </source>
</evidence>
<reference evidence="16 17" key="2">
    <citation type="submission" date="2018-11" db="EMBL/GenBank/DDBJ databases">
        <authorList>
            <consortium name="Pathogen Informatics"/>
        </authorList>
    </citation>
    <scope>NUCLEOTIDE SEQUENCE [LARGE SCALE GENOMIC DNA]</scope>
</reference>
<dbReference type="Pfam" id="PF00432">
    <property type="entry name" value="Prenyltrans"/>
    <property type="match status" value="1"/>
</dbReference>
<keyword evidence="6" id="KW-0808">Transferase</keyword>
<dbReference type="SUPFAM" id="SSF56112">
    <property type="entry name" value="Protein kinase-like (PK-like)"/>
    <property type="match status" value="1"/>
</dbReference>
<dbReference type="AlphaFoldDB" id="A0A158PQN7"/>
<comment type="catalytic activity">
    <reaction evidence="14">
        <text>geranylgeranyl diphosphate + L-cysteinyl-[protein] = S-geranylgeranyl-L-cysteinyl-[protein] + diphosphate</text>
        <dbReference type="Rhea" id="RHEA:21240"/>
        <dbReference type="Rhea" id="RHEA-COMP:10131"/>
        <dbReference type="Rhea" id="RHEA-COMP:11537"/>
        <dbReference type="ChEBI" id="CHEBI:29950"/>
        <dbReference type="ChEBI" id="CHEBI:33019"/>
        <dbReference type="ChEBI" id="CHEBI:57533"/>
        <dbReference type="ChEBI" id="CHEBI:86021"/>
        <dbReference type="EC" id="2.5.1.60"/>
    </reaction>
</comment>
<comment type="similarity">
    <text evidence="2">Belongs to the protein prenyltransferase subunit beta family.</text>
</comment>
<keyword evidence="9" id="KW-0862">Zinc</keyword>
<keyword evidence="17" id="KW-1185">Reference proteome</keyword>
<dbReference type="GO" id="GO:0072657">
    <property type="term" value="P:protein localization to membrane"/>
    <property type="evidence" value="ECO:0007669"/>
    <property type="project" value="UniProtKB-ARBA"/>
</dbReference>
<evidence type="ECO:0000313" key="17">
    <source>
        <dbReference type="Proteomes" id="UP000278627"/>
    </source>
</evidence>
<dbReference type="InterPro" id="IPR045089">
    <property type="entry name" value="PGGT1B-like"/>
</dbReference>
<dbReference type="Gene3D" id="3.30.200.20">
    <property type="entry name" value="Phosphorylase Kinase, domain 1"/>
    <property type="match status" value="1"/>
</dbReference>
<evidence type="ECO:0000256" key="3">
    <source>
        <dbReference type="ARBA" id="ARBA00011355"/>
    </source>
</evidence>
<dbReference type="SUPFAM" id="SSF48239">
    <property type="entry name" value="Terpenoid cyclases/Protein prenyltransferases"/>
    <property type="match status" value="1"/>
</dbReference>
<dbReference type="Pfam" id="PF00069">
    <property type="entry name" value="Pkinase"/>
    <property type="match status" value="2"/>
</dbReference>
<dbReference type="GO" id="GO:0005524">
    <property type="term" value="F:ATP binding"/>
    <property type="evidence" value="ECO:0007669"/>
    <property type="project" value="InterPro"/>
</dbReference>
<comment type="subunit">
    <text evidence="3">Heterodimer of an alpha and a beta subunit.</text>
</comment>
<dbReference type="PROSITE" id="PS00108">
    <property type="entry name" value="PROTEIN_KINASE_ST"/>
    <property type="match status" value="1"/>
</dbReference>
<dbReference type="GO" id="GO:0046872">
    <property type="term" value="F:metal ion binding"/>
    <property type="evidence" value="ECO:0007669"/>
    <property type="project" value="UniProtKB-KW"/>
</dbReference>